<evidence type="ECO:0000313" key="7">
    <source>
        <dbReference type="Proteomes" id="UP001185092"/>
    </source>
</evidence>
<dbReference type="AlphaFoldDB" id="A0AAE3XK48"/>
<dbReference type="InterPro" id="IPR024775">
    <property type="entry name" value="DinB-like"/>
</dbReference>
<keyword evidence="7" id="KW-1185">Reference proteome</keyword>
<keyword evidence="1" id="KW-0560">Oxidoreductase</keyword>
<dbReference type="InterPro" id="IPR005532">
    <property type="entry name" value="SUMF_dom"/>
</dbReference>
<dbReference type="InterPro" id="IPR042095">
    <property type="entry name" value="SUMF_sf"/>
</dbReference>
<dbReference type="EMBL" id="JAVDQD010000001">
    <property type="protein sequence ID" value="MDR6237256.1"/>
    <property type="molecule type" value="Genomic_DNA"/>
</dbReference>
<sequence>MQNLISNIEMTLSEEYLNVRKKTLNLCLPLQNEDFNLQAETFVSPPKWHLAHTTWFFEVFILKEFIPNYNIYHPKFEFLFNSYYEHKGKRLARNQRGLISRPSVQEVIAYRKAIDEQMLDLISTTDSIQIQELVTLGLNHEQQHQELLLTDLKYSLFQNPTLPSYNSKENREDKKERDQLELKFINIPAGIYSIGANDKGEFSFDNEKPVHEVYVKQYNIADRLVTNKEYLEFIEDGGYETFKYWLSEGWEWVQNNQIKSPYYWIKDNGKWMEYTLSGLEELDPHAPVTHISYFEAEAFADWAGMSLPSEHQWEIAAKKILNDHDHVHNLLESDQLHPTPAFSSFQFIGDCWEWTQSSYLPYPNFKKAKGALGEYNAKFMINQMVLRGGSCATPESHIRHSYRNFFRPEDRWQFTGIRLCKNSL</sequence>
<gene>
    <name evidence="6" type="ORF">HNQ88_000232</name>
</gene>
<dbReference type="Pfam" id="PF03781">
    <property type="entry name" value="FGE-sulfatase"/>
    <property type="match status" value="1"/>
</dbReference>
<evidence type="ECO:0000256" key="2">
    <source>
        <dbReference type="ARBA" id="ARBA00023004"/>
    </source>
</evidence>
<dbReference type="InterPro" id="IPR051043">
    <property type="entry name" value="Sulfatase_Mod_Factor_Kinase"/>
</dbReference>
<dbReference type="GO" id="GO:0052699">
    <property type="term" value="P:ergothioneine biosynthetic process"/>
    <property type="evidence" value="ECO:0007669"/>
    <property type="project" value="InterPro"/>
</dbReference>
<dbReference type="InterPro" id="IPR017806">
    <property type="entry name" value="EgtB"/>
</dbReference>
<organism evidence="6 7">
    <name type="scientific">Aureibacter tunicatorum</name>
    <dbReference type="NCBI Taxonomy" id="866807"/>
    <lineage>
        <taxon>Bacteria</taxon>
        <taxon>Pseudomonadati</taxon>
        <taxon>Bacteroidota</taxon>
        <taxon>Cytophagia</taxon>
        <taxon>Cytophagales</taxon>
        <taxon>Persicobacteraceae</taxon>
        <taxon>Aureibacter</taxon>
    </lineage>
</organism>
<proteinExistence type="predicted"/>
<protein>
    <submittedName>
        <fullName evidence="6">Ergothioneine biosynthesis protein EgtB</fullName>
    </submittedName>
</protein>
<name>A0AAE3XK48_9BACT</name>
<comment type="caution">
    <text evidence="6">The sequence shown here is derived from an EMBL/GenBank/DDBJ whole genome shotgun (WGS) entry which is preliminary data.</text>
</comment>
<dbReference type="PANTHER" id="PTHR23150">
    <property type="entry name" value="SULFATASE MODIFYING FACTOR 1, 2"/>
    <property type="match status" value="1"/>
</dbReference>
<dbReference type="Proteomes" id="UP001185092">
    <property type="component" value="Unassembled WGS sequence"/>
</dbReference>
<keyword evidence="2" id="KW-0408">Iron</keyword>
<dbReference type="PANTHER" id="PTHR23150:SF36">
    <property type="entry name" value="HERCYNINE OXYGENASE"/>
    <property type="match status" value="1"/>
</dbReference>
<accession>A0AAE3XK48</accession>
<dbReference type="InterPro" id="IPR016187">
    <property type="entry name" value="CTDL_fold"/>
</dbReference>
<feature type="domain" description="Sulfatase-modifying factor enzyme-like" evidence="4">
    <location>
        <begin position="184"/>
        <end position="420"/>
    </location>
</feature>
<evidence type="ECO:0000256" key="3">
    <source>
        <dbReference type="ARBA" id="ARBA00037882"/>
    </source>
</evidence>
<comment type="pathway">
    <text evidence="3">Amino-acid biosynthesis; ergothioneine biosynthesis.</text>
</comment>
<dbReference type="RefSeq" id="WP_309936704.1">
    <property type="nucleotide sequence ID" value="NZ_AP025305.1"/>
</dbReference>
<feature type="domain" description="DinB-like" evidence="5">
    <location>
        <begin position="19"/>
        <end position="146"/>
    </location>
</feature>
<evidence type="ECO:0000313" key="6">
    <source>
        <dbReference type="EMBL" id="MDR6237256.1"/>
    </source>
</evidence>
<evidence type="ECO:0000259" key="4">
    <source>
        <dbReference type="Pfam" id="PF03781"/>
    </source>
</evidence>
<evidence type="ECO:0000259" key="5">
    <source>
        <dbReference type="Pfam" id="PF12867"/>
    </source>
</evidence>
<dbReference type="SUPFAM" id="SSF56436">
    <property type="entry name" value="C-type lectin-like"/>
    <property type="match status" value="1"/>
</dbReference>
<dbReference type="Gene3D" id="3.90.1580.10">
    <property type="entry name" value="paralog of FGE (formylglycine-generating enzyme)"/>
    <property type="match status" value="1"/>
</dbReference>
<reference evidence="6" key="1">
    <citation type="submission" date="2023-07" db="EMBL/GenBank/DDBJ databases">
        <title>Genomic Encyclopedia of Type Strains, Phase IV (KMG-IV): sequencing the most valuable type-strain genomes for metagenomic binning, comparative biology and taxonomic classification.</title>
        <authorList>
            <person name="Goeker M."/>
        </authorList>
    </citation>
    <scope>NUCLEOTIDE SEQUENCE</scope>
    <source>
        <strain evidence="6">DSM 26174</strain>
    </source>
</reference>
<dbReference type="NCBIfam" id="TIGR03440">
    <property type="entry name" value="egtB_TIGR03440"/>
    <property type="match status" value="1"/>
</dbReference>
<dbReference type="Pfam" id="PF12867">
    <property type="entry name" value="DinB_2"/>
    <property type="match status" value="1"/>
</dbReference>
<evidence type="ECO:0000256" key="1">
    <source>
        <dbReference type="ARBA" id="ARBA00023002"/>
    </source>
</evidence>